<proteinExistence type="predicted"/>
<comment type="subcellular location">
    <subcellularLocation>
        <location evidence="1 3">Cytoplasm</location>
    </subcellularLocation>
</comment>
<feature type="domain" description="PUA" evidence="4">
    <location>
        <begin position="98"/>
        <end position="172"/>
    </location>
</feature>
<dbReference type="EMBL" id="BQXS01010067">
    <property type="protein sequence ID" value="GKT32829.1"/>
    <property type="molecule type" value="Genomic_DNA"/>
</dbReference>
<dbReference type="NCBIfam" id="TIGR00451">
    <property type="entry name" value="unchar_dom_2"/>
    <property type="match status" value="1"/>
</dbReference>
<feature type="domain" description="Pre-PUA" evidence="5">
    <location>
        <begin position="9"/>
        <end position="94"/>
    </location>
</feature>
<keyword evidence="2 3" id="KW-0963">Cytoplasm</keyword>
<dbReference type="InterPro" id="IPR004521">
    <property type="entry name" value="Uncharacterised_CHP00451"/>
</dbReference>
<evidence type="ECO:0000256" key="3">
    <source>
        <dbReference type="PIRNR" id="PIRNR005067"/>
    </source>
</evidence>
<evidence type="ECO:0000259" key="5">
    <source>
        <dbReference type="Pfam" id="PF17832"/>
    </source>
</evidence>
<keyword evidence="7" id="KW-1185">Reference proteome</keyword>
<evidence type="ECO:0000313" key="7">
    <source>
        <dbReference type="Proteomes" id="UP001057375"/>
    </source>
</evidence>
<dbReference type="InterPro" id="IPR002478">
    <property type="entry name" value="PUA"/>
</dbReference>
<dbReference type="PANTHER" id="PTHR22798:SF0">
    <property type="entry name" value="MALIGNANT T-CELL-AMPLIFIED SEQUENCE 1"/>
    <property type="match status" value="1"/>
</dbReference>
<dbReference type="SUPFAM" id="SSF88697">
    <property type="entry name" value="PUA domain-like"/>
    <property type="match status" value="1"/>
</dbReference>
<accession>A0ABQ5KMW4</accession>
<dbReference type="PROSITE" id="PS50890">
    <property type="entry name" value="PUA"/>
    <property type="match status" value="1"/>
</dbReference>
<protein>
    <submittedName>
        <fullName evidence="6">MCT-1/Tma20 like protein</fullName>
    </submittedName>
</protein>
<dbReference type="Gene3D" id="3.10.400.20">
    <property type="match status" value="1"/>
</dbReference>
<evidence type="ECO:0000256" key="2">
    <source>
        <dbReference type="ARBA" id="ARBA00022490"/>
    </source>
</evidence>
<dbReference type="InterPro" id="IPR015947">
    <property type="entry name" value="PUA-like_sf"/>
</dbReference>
<comment type="caution">
    <text evidence="6">The sequence shown here is derived from an EMBL/GenBank/DDBJ whole genome shotgun (WGS) entry which is preliminary data.</text>
</comment>
<dbReference type="InterPro" id="IPR016437">
    <property type="entry name" value="MCT-1/Tma20"/>
</dbReference>
<name>A0ABQ5KMW4_9EUKA</name>
<sequence length="184" mass="20842">MFKKFTRDDLGMRTQIKKKQIKELRTFLLDKYPKIEEHLDEVVPLKKGSIICTVKCSNRVGLLTVNDSILFFSLMGSEKKAYWYPTLRLIHKYPDILPKVYVHEGALKRVLRGSNVFSPGIEHTETLSKISKGETVAVYGIGKEHAVLMGVTEKSGKDIIKVPEDTGVSSLHHLSDGLWYVPTL</sequence>
<evidence type="ECO:0000259" key="4">
    <source>
        <dbReference type="Pfam" id="PF01472"/>
    </source>
</evidence>
<reference evidence="6" key="1">
    <citation type="submission" date="2022-03" db="EMBL/GenBank/DDBJ databases">
        <title>Draft genome sequence of Aduncisulcus paluster, a free-living microaerophilic Fornicata.</title>
        <authorList>
            <person name="Yuyama I."/>
            <person name="Kume K."/>
            <person name="Tamura T."/>
            <person name="Inagaki Y."/>
            <person name="Hashimoto T."/>
        </authorList>
    </citation>
    <scope>NUCLEOTIDE SEQUENCE</scope>
    <source>
        <strain evidence="6">NY0171</strain>
    </source>
</reference>
<organism evidence="6 7">
    <name type="scientific">Aduncisulcus paluster</name>
    <dbReference type="NCBI Taxonomy" id="2918883"/>
    <lineage>
        <taxon>Eukaryota</taxon>
        <taxon>Metamonada</taxon>
        <taxon>Carpediemonas-like organisms</taxon>
        <taxon>Aduncisulcus</taxon>
    </lineage>
</organism>
<dbReference type="Pfam" id="PF01472">
    <property type="entry name" value="PUA"/>
    <property type="match status" value="1"/>
</dbReference>
<dbReference type="PANTHER" id="PTHR22798">
    <property type="entry name" value="MCT-1 PROTEIN"/>
    <property type="match status" value="1"/>
</dbReference>
<dbReference type="Proteomes" id="UP001057375">
    <property type="component" value="Unassembled WGS sequence"/>
</dbReference>
<evidence type="ECO:0000256" key="1">
    <source>
        <dbReference type="ARBA" id="ARBA00004496"/>
    </source>
</evidence>
<dbReference type="PIRSF" id="PIRSF005067">
    <property type="entry name" value="Tma_RNA-bind_prd"/>
    <property type="match status" value="1"/>
</dbReference>
<dbReference type="Pfam" id="PF17832">
    <property type="entry name" value="Pre-PUA"/>
    <property type="match status" value="1"/>
</dbReference>
<evidence type="ECO:0000313" key="6">
    <source>
        <dbReference type="EMBL" id="GKT32829.1"/>
    </source>
</evidence>
<gene>
    <name evidence="6" type="ORF">ADUPG1_006888</name>
</gene>
<dbReference type="InterPro" id="IPR041366">
    <property type="entry name" value="Pre-PUA"/>
</dbReference>